<dbReference type="EMBL" id="DWWS01000044">
    <property type="protein sequence ID" value="HJC24435.1"/>
    <property type="molecule type" value="Genomic_DNA"/>
</dbReference>
<comment type="caution">
    <text evidence="4">The sequence shown here is derived from an EMBL/GenBank/DDBJ whole genome shotgun (WGS) entry which is preliminary data.</text>
</comment>
<sequence length="1046" mass="116283">MKQIIKRMLSLGMACLLFLLSGCQAQPAVEQMETTGMESAAAEAAAGAGSSDSTGSPDSAESLDGAGSPAGDPTGTLPVPGDMVGGFTLDAVSESGILGAELFSFTHEKSGAQLLWVKNDDPELAFSISYHTPYVDETDTNHIFEHAIISGSEKYPSSNLFFDILGKSYSTFINAFTYNTFTTYPVSSESEEQFIKLLDVYLSCMVAPAILEDENIFKREALRYELYSPEDAIGMKGTVFSEDFAYLTDVDREAENNVADALYPGQYASNSIARAHRNYQNLSYEATLRTYERFYHFDNSLIFLYGDMDYEKILSFIDSEYLSKAEKGKTDLTAWEDPVTEDGYTEVTVAVPAYENDVVDNASRIDYAVSLEDTGWEDLLAWSILSAALNNENSVFVQNLRERGILNQAGVSVDLYLSKPYLDFTLQYAQPEQGALFQEAVLETLNQLAEEGMEEEILGPVLKQLETSAYLIRDEGNVGVNIYPSIVNYWTHTGRLDYYELMEQVLEKLGSDTEQEILRRLADEAVNAGRSVLVSSVPEPGLAEEILRLQEQYLADMKAAMSPEEIEALIQDTKEFDAWNASDESNGDFMIDPADIPDQEAYTDYVRTEGDGVSYYMAPVNAEKVGSYRLYFDLSDFSNEELMDLNLYLFFMGELGTEAHSAKELYHLKEEYLYSIQTDFLYPDAEAQRPMLRLSWISLTEDYEEGLRLLLELLGSTDFSDTEKIRELFTRYIDSYDVSRSGNLLNAARDLAASYSSRDYAYRNLLQGQSFYYYLLDTKEKLEQDESYGSVLEKRLEEIPSKLAARGRLIFACAAPEDTLADIRETSASLLESLPLKETDEVRVVLPESMQKQAIIVEASSQNSVRVGFAYEQEDFRGSYVPFLLAASDLYIVPKLRFQMGVYTAQASFSAGSGGALIASFSDPNAAETLEVFDGISSFISGMELTQEELNGYILKAISSSGADKGVFQIPLAAIDREITGVDSQKIADVVNDMKKASVEQQQDAAACFEKIFASGGTATLGNEAVLTRDQTAYDALISYKEKELQ</sequence>
<dbReference type="InterPro" id="IPR007863">
    <property type="entry name" value="Peptidase_M16_C"/>
</dbReference>
<evidence type="ECO:0000256" key="2">
    <source>
        <dbReference type="SAM" id="SignalP"/>
    </source>
</evidence>
<feature type="signal peptide" evidence="2">
    <location>
        <begin position="1"/>
        <end position="25"/>
    </location>
</feature>
<dbReference type="GO" id="GO:0006508">
    <property type="term" value="P:proteolysis"/>
    <property type="evidence" value="ECO:0007669"/>
    <property type="project" value="InterPro"/>
</dbReference>
<dbReference type="PROSITE" id="PS51257">
    <property type="entry name" value="PROKAR_LIPOPROTEIN"/>
    <property type="match status" value="1"/>
</dbReference>
<evidence type="ECO:0000313" key="5">
    <source>
        <dbReference type="Proteomes" id="UP000823891"/>
    </source>
</evidence>
<feature type="domain" description="Peptidase M16C associated" evidence="3">
    <location>
        <begin position="536"/>
        <end position="778"/>
    </location>
</feature>
<dbReference type="PANTHER" id="PTHR43016:SF13">
    <property type="entry name" value="PRESEQUENCE PROTEASE, MITOCHONDRIAL"/>
    <property type="match status" value="1"/>
</dbReference>
<proteinExistence type="predicted"/>
<protein>
    <submittedName>
        <fullName evidence="4">Insulinase family protein</fullName>
    </submittedName>
</protein>
<evidence type="ECO:0000256" key="1">
    <source>
        <dbReference type="SAM" id="MobiDB-lite"/>
    </source>
</evidence>
<evidence type="ECO:0000259" key="3">
    <source>
        <dbReference type="SMART" id="SM01264"/>
    </source>
</evidence>
<feature type="chain" id="PRO_5038672083" evidence="2">
    <location>
        <begin position="26"/>
        <end position="1046"/>
    </location>
</feature>
<dbReference type="Pfam" id="PF00675">
    <property type="entry name" value="Peptidase_M16"/>
    <property type="match status" value="1"/>
</dbReference>
<organism evidence="4 5">
    <name type="scientific">Candidatus Eisenbergiella merdavium</name>
    <dbReference type="NCBI Taxonomy" id="2838551"/>
    <lineage>
        <taxon>Bacteria</taxon>
        <taxon>Bacillati</taxon>
        <taxon>Bacillota</taxon>
        <taxon>Clostridia</taxon>
        <taxon>Lachnospirales</taxon>
        <taxon>Lachnospiraceae</taxon>
        <taxon>Eisenbergiella</taxon>
    </lineage>
</organism>
<dbReference type="SMART" id="SM01264">
    <property type="entry name" value="M16C_associated"/>
    <property type="match status" value="1"/>
</dbReference>
<dbReference type="Pfam" id="PF05193">
    <property type="entry name" value="Peptidase_M16_C"/>
    <property type="match status" value="1"/>
</dbReference>
<reference evidence="4" key="1">
    <citation type="journal article" date="2021" name="PeerJ">
        <title>Extensive microbial diversity within the chicken gut microbiome revealed by metagenomics and culture.</title>
        <authorList>
            <person name="Gilroy R."/>
            <person name="Ravi A."/>
            <person name="Getino M."/>
            <person name="Pursley I."/>
            <person name="Horton D.L."/>
            <person name="Alikhan N.F."/>
            <person name="Baker D."/>
            <person name="Gharbi K."/>
            <person name="Hall N."/>
            <person name="Watson M."/>
            <person name="Adriaenssens E.M."/>
            <person name="Foster-Nyarko E."/>
            <person name="Jarju S."/>
            <person name="Secka A."/>
            <person name="Antonio M."/>
            <person name="Oren A."/>
            <person name="Chaudhuri R.R."/>
            <person name="La Ragione R."/>
            <person name="Hildebrand F."/>
            <person name="Pallen M.J."/>
        </authorList>
    </citation>
    <scope>NUCLEOTIDE SEQUENCE</scope>
    <source>
        <strain evidence="4">USAMLcec2-132</strain>
    </source>
</reference>
<dbReference type="PANTHER" id="PTHR43016">
    <property type="entry name" value="PRESEQUENCE PROTEASE"/>
    <property type="match status" value="1"/>
</dbReference>
<dbReference type="SUPFAM" id="SSF63411">
    <property type="entry name" value="LuxS/MPP-like metallohydrolase"/>
    <property type="match status" value="4"/>
</dbReference>
<feature type="compositionally biased region" description="Low complexity" evidence="1">
    <location>
        <begin position="34"/>
        <end position="62"/>
    </location>
</feature>
<dbReference type="InterPro" id="IPR013578">
    <property type="entry name" value="Peptidase_M16C_assoc"/>
</dbReference>
<keyword evidence="2" id="KW-0732">Signal</keyword>
<dbReference type="Pfam" id="PF08367">
    <property type="entry name" value="M16C_assoc"/>
    <property type="match status" value="1"/>
</dbReference>
<evidence type="ECO:0000313" key="4">
    <source>
        <dbReference type="EMBL" id="HJC24435.1"/>
    </source>
</evidence>
<dbReference type="InterPro" id="IPR011249">
    <property type="entry name" value="Metalloenz_LuxS/M16"/>
</dbReference>
<dbReference type="Proteomes" id="UP000823891">
    <property type="component" value="Unassembled WGS sequence"/>
</dbReference>
<dbReference type="AlphaFoldDB" id="A0A9D2SR84"/>
<gene>
    <name evidence="4" type="ORF">H9761_12110</name>
</gene>
<reference evidence="4" key="2">
    <citation type="submission" date="2021-04" db="EMBL/GenBank/DDBJ databases">
        <authorList>
            <person name="Gilroy R."/>
        </authorList>
    </citation>
    <scope>NUCLEOTIDE SEQUENCE</scope>
    <source>
        <strain evidence="4">USAMLcec2-132</strain>
    </source>
</reference>
<name>A0A9D2SR84_9FIRM</name>
<dbReference type="InterPro" id="IPR011765">
    <property type="entry name" value="Pept_M16_N"/>
</dbReference>
<dbReference type="Gene3D" id="3.30.830.10">
    <property type="entry name" value="Metalloenzyme, LuxS/M16 peptidase-like"/>
    <property type="match status" value="4"/>
</dbReference>
<feature type="region of interest" description="Disordered" evidence="1">
    <location>
        <begin position="34"/>
        <end position="79"/>
    </location>
</feature>
<dbReference type="GO" id="GO:0046872">
    <property type="term" value="F:metal ion binding"/>
    <property type="evidence" value="ECO:0007669"/>
    <property type="project" value="InterPro"/>
</dbReference>
<accession>A0A9D2SR84</accession>